<dbReference type="Gene3D" id="1.10.8.760">
    <property type="entry name" value="Haem-binding uptake, Tiki superfamily, ChaN, domain 2"/>
    <property type="match status" value="1"/>
</dbReference>
<evidence type="ECO:0000259" key="2">
    <source>
        <dbReference type="Pfam" id="PF04187"/>
    </source>
</evidence>
<feature type="signal peptide" evidence="1">
    <location>
        <begin position="1"/>
        <end position="22"/>
    </location>
</feature>
<keyword evidence="4" id="KW-1185">Reference proteome</keyword>
<dbReference type="SUPFAM" id="SSF159501">
    <property type="entry name" value="EreA/ChaN-like"/>
    <property type="match status" value="1"/>
</dbReference>
<evidence type="ECO:0000313" key="3">
    <source>
        <dbReference type="EMBL" id="MEJ5907527.1"/>
    </source>
</evidence>
<reference evidence="3 4" key="1">
    <citation type="submission" date="2024-02" db="EMBL/GenBank/DDBJ databases">
        <title>Identification of pathogenicity and growth-promoting functions of Pseudomonas putida variants.</title>
        <authorList>
            <person name="Sun J."/>
        </authorList>
    </citation>
    <scope>NUCLEOTIDE SEQUENCE [LARGE SCALE GENOMIC DNA]</scope>
    <source>
        <strain evidence="3 4">A04</strain>
    </source>
</reference>
<organism evidence="3 4">
    <name type="scientific">Pseudomonas kermanshahensis</name>
    <dbReference type="NCBI Taxonomy" id="2745482"/>
    <lineage>
        <taxon>Bacteria</taxon>
        <taxon>Pseudomonadati</taxon>
        <taxon>Pseudomonadota</taxon>
        <taxon>Gammaproteobacteria</taxon>
        <taxon>Pseudomonadales</taxon>
        <taxon>Pseudomonadaceae</taxon>
        <taxon>Pseudomonas</taxon>
    </lineage>
</organism>
<comment type="caution">
    <text evidence="3">The sequence shown here is derived from an EMBL/GenBank/DDBJ whole genome shotgun (WGS) entry which is preliminary data.</text>
</comment>
<evidence type="ECO:0000256" key="1">
    <source>
        <dbReference type="SAM" id="SignalP"/>
    </source>
</evidence>
<keyword evidence="1" id="KW-0732">Signal</keyword>
<dbReference type="Gene3D" id="3.40.50.11550">
    <property type="match status" value="1"/>
</dbReference>
<name>A0ABU8RCA6_9PSED</name>
<dbReference type="PIRSF" id="PIRSF020419">
    <property type="entry name" value="Fe_uptake_reg_CjrA_prd"/>
    <property type="match status" value="1"/>
</dbReference>
<feature type="domain" description="Haem-binding uptake Tiki superfamily ChaN" evidence="2">
    <location>
        <begin position="58"/>
        <end position="249"/>
    </location>
</feature>
<sequence>MRHPLLSGLSLCLVLALGGCQASLPPLPGWQSTEGREHAQLGQIKDLASGQLISPEQLVTRLAAAPRVLVGEKHDNPDHHALQLWLLQALQGRRAQGSLLMEMLQPEQQPLVDKLEAQPQLPADVPKALAWEEGWDWQMYGPLVTQALQHGIPLLAANLSPGQMRHAYRHPASLPGAQSNAPRVKAALLEQVRAGHCGLLPESQLPAMLSVQQQRDRQMAGQLLKAPQPALLLAGAYHVRKDLGVPLHLADLGAQGRSVVVLLAEVGEEAEAGMADYVWYTAAMPEQDYCAQLRK</sequence>
<dbReference type="EMBL" id="JBBHLD010000029">
    <property type="protein sequence ID" value="MEJ5907527.1"/>
    <property type="molecule type" value="Genomic_DNA"/>
</dbReference>
<dbReference type="InterPro" id="IPR007314">
    <property type="entry name" value="Cofac_haem-bd_dom"/>
</dbReference>
<dbReference type="CDD" id="cd14727">
    <property type="entry name" value="ChanN-like"/>
    <property type="match status" value="1"/>
</dbReference>
<dbReference type="RefSeq" id="WP_186683298.1">
    <property type="nucleotide sequence ID" value="NZ_JBBHLD010000029.1"/>
</dbReference>
<gene>
    <name evidence="3" type="ORF">V7V80_22830</name>
</gene>
<keyword evidence="3" id="KW-0449">Lipoprotein</keyword>
<proteinExistence type="predicted"/>
<dbReference type="Proteomes" id="UP001377692">
    <property type="component" value="Unassembled WGS sequence"/>
</dbReference>
<feature type="chain" id="PRO_5046985215" evidence="1">
    <location>
        <begin position="23"/>
        <end position="295"/>
    </location>
</feature>
<accession>A0ABU8RCA6</accession>
<dbReference type="Pfam" id="PF04187">
    <property type="entry name" value="Cofac_haem_bdg"/>
    <property type="match status" value="1"/>
</dbReference>
<protein>
    <submittedName>
        <fullName evidence="3">ChaN family lipoprotein</fullName>
    </submittedName>
</protein>
<dbReference type="PROSITE" id="PS51257">
    <property type="entry name" value="PROKAR_LIPOPROTEIN"/>
    <property type="match status" value="1"/>
</dbReference>
<dbReference type="InterPro" id="IPR016773">
    <property type="entry name" value="Fe3_uptake_reg_CjrA_prd"/>
</dbReference>
<evidence type="ECO:0000313" key="4">
    <source>
        <dbReference type="Proteomes" id="UP001377692"/>
    </source>
</evidence>